<feature type="chain" id="PRO_5006663826" evidence="1">
    <location>
        <begin position="24"/>
        <end position="112"/>
    </location>
</feature>
<comment type="caution">
    <text evidence="2">The sequence shown here is derived from an EMBL/GenBank/DDBJ whole genome shotgun (WGS) entry which is preliminary data.</text>
</comment>
<protein>
    <submittedName>
        <fullName evidence="2">Uncharacterized protein</fullName>
    </submittedName>
</protein>
<keyword evidence="3" id="KW-1185">Reference proteome</keyword>
<dbReference type="EMBL" id="LAXJ01000018">
    <property type="protein sequence ID" value="KRS11576.1"/>
    <property type="molecule type" value="Genomic_DNA"/>
</dbReference>
<gene>
    <name evidence="2" type="ORF">XM53_14955</name>
</gene>
<proteinExistence type="predicted"/>
<dbReference type="Proteomes" id="UP000051295">
    <property type="component" value="Unassembled WGS sequence"/>
</dbReference>
<reference evidence="2 3" key="1">
    <citation type="submission" date="2015-04" db="EMBL/GenBank/DDBJ databases">
        <title>The draft genome sequence of Roseovarius sp.R12b.</title>
        <authorList>
            <person name="Li G."/>
            <person name="Lai Q."/>
            <person name="Shao Z."/>
            <person name="Yan P."/>
        </authorList>
    </citation>
    <scope>NUCLEOTIDE SEQUENCE [LARGE SCALE GENOMIC DNA]</scope>
    <source>
        <strain evidence="2 3">R12B</strain>
    </source>
</reference>
<dbReference type="RefSeq" id="WP_057794723.1">
    <property type="nucleotide sequence ID" value="NZ_LAXJ01000018.1"/>
</dbReference>
<sequence length="112" mass="11799">MKHSKLSYAALALTLLPALPASAQDYDQDCNANGYVITAARGTFAGSPVYLGKSCDAFHKGHGEGTWCWQNNGINVKLPTGNWLLAKVELTCQNAGLDGMACSCIDFSNGGT</sequence>
<accession>A0A0T5NRJ6</accession>
<organism evidence="2 3">
    <name type="scientific">Roseovarius atlanticus</name>
    <dbReference type="NCBI Taxonomy" id="1641875"/>
    <lineage>
        <taxon>Bacteria</taxon>
        <taxon>Pseudomonadati</taxon>
        <taxon>Pseudomonadota</taxon>
        <taxon>Alphaproteobacteria</taxon>
        <taxon>Rhodobacterales</taxon>
        <taxon>Roseobacteraceae</taxon>
        <taxon>Roseovarius</taxon>
    </lineage>
</organism>
<dbReference type="AlphaFoldDB" id="A0A0T5NRJ6"/>
<dbReference type="OrthoDB" id="7864285at2"/>
<keyword evidence="1" id="KW-0732">Signal</keyword>
<evidence type="ECO:0000256" key="1">
    <source>
        <dbReference type="SAM" id="SignalP"/>
    </source>
</evidence>
<evidence type="ECO:0000313" key="2">
    <source>
        <dbReference type="EMBL" id="KRS11576.1"/>
    </source>
</evidence>
<dbReference type="PATRIC" id="fig|1641875.4.peg.799"/>
<dbReference type="STRING" id="1641875.XM53_14955"/>
<feature type="signal peptide" evidence="1">
    <location>
        <begin position="1"/>
        <end position="23"/>
    </location>
</feature>
<evidence type="ECO:0000313" key="3">
    <source>
        <dbReference type="Proteomes" id="UP000051295"/>
    </source>
</evidence>
<name>A0A0T5NRJ6_9RHOB</name>